<feature type="region of interest" description="Disordered" evidence="1">
    <location>
        <begin position="297"/>
        <end position="343"/>
    </location>
</feature>
<dbReference type="EMBL" id="CM018031">
    <property type="protein sequence ID" value="KAA8549106.1"/>
    <property type="molecule type" value="Genomic_DNA"/>
</dbReference>
<feature type="region of interest" description="Disordered" evidence="1">
    <location>
        <begin position="188"/>
        <end position="210"/>
    </location>
</feature>
<feature type="compositionally biased region" description="Polar residues" evidence="1">
    <location>
        <begin position="264"/>
        <end position="274"/>
    </location>
</feature>
<sequence length="343" mass="39599">MGGSENKHCTVLSWADEAEKEEEEAKAQLDQKQTQNPFGSARPREIVLQERGIDWRKLDKDLQQQRSRISLGPKESIQAPVELSTEKKPMIPRSNVPQFPLNPLNHMPGILVPQLKYPPRIVPANLFRSTFGSHNFQSRGTGPQNFHCKSLIEPEKENTYYELRMEQFSTALKSHIHHYDCYIDQQKVGRERGSNRRELRKSSTHEERRTSVIGNKRWLSVDQRVWKKTRGDYGRDGVMDGLMNSPPIETIENRQRKRGHQDSSKNGGSHQRYSNGRMVRSTADDVNWKNIKYEDEWQSSPGKVAGCPMDAVANSGRAKPSQKMRFKRENSGENYGQSDRKRR</sequence>
<dbReference type="AlphaFoldDB" id="A0A5J5C2J3"/>
<reference evidence="2 3" key="1">
    <citation type="submission" date="2019-09" db="EMBL/GenBank/DDBJ databases">
        <title>A chromosome-level genome assembly of the Chinese tupelo Nyssa sinensis.</title>
        <authorList>
            <person name="Yang X."/>
            <person name="Kang M."/>
            <person name="Yang Y."/>
            <person name="Xiong H."/>
            <person name="Wang M."/>
            <person name="Zhang Z."/>
            <person name="Wang Z."/>
            <person name="Wu H."/>
            <person name="Ma T."/>
            <person name="Liu J."/>
            <person name="Xi Z."/>
        </authorList>
    </citation>
    <scope>NUCLEOTIDE SEQUENCE [LARGE SCALE GENOMIC DNA]</scope>
    <source>
        <strain evidence="2">J267</strain>
        <tissue evidence="2">Leaf</tissue>
    </source>
</reference>
<dbReference type="OrthoDB" id="985902at2759"/>
<name>A0A5J5C2J3_9ASTE</name>
<feature type="region of interest" description="Disordered" evidence="1">
    <location>
        <begin position="232"/>
        <end position="281"/>
    </location>
</feature>
<keyword evidence="3" id="KW-1185">Reference proteome</keyword>
<dbReference type="InterPro" id="IPR010433">
    <property type="entry name" value="EIF-4B_pln"/>
</dbReference>
<protein>
    <submittedName>
        <fullName evidence="2">Uncharacterized protein</fullName>
    </submittedName>
</protein>
<gene>
    <name evidence="2" type="ORF">F0562_000790</name>
</gene>
<accession>A0A5J5C2J3</accession>
<dbReference type="Pfam" id="PF06273">
    <property type="entry name" value="eIF-4B"/>
    <property type="match status" value="1"/>
</dbReference>
<feature type="region of interest" description="Disordered" evidence="1">
    <location>
        <begin position="1"/>
        <end position="44"/>
    </location>
</feature>
<evidence type="ECO:0000313" key="2">
    <source>
        <dbReference type="EMBL" id="KAA8549106.1"/>
    </source>
</evidence>
<proteinExistence type="predicted"/>
<dbReference type="GO" id="GO:0003743">
    <property type="term" value="F:translation initiation factor activity"/>
    <property type="evidence" value="ECO:0007669"/>
    <property type="project" value="InterPro"/>
</dbReference>
<evidence type="ECO:0000313" key="3">
    <source>
        <dbReference type="Proteomes" id="UP000325577"/>
    </source>
</evidence>
<evidence type="ECO:0000256" key="1">
    <source>
        <dbReference type="SAM" id="MobiDB-lite"/>
    </source>
</evidence>
<dbReference type="Proteomes" id="UP000325577">
    <property type="component" value="Linkage Group LG0"/>
</dbReference>
<organism evidence="2 3">
    <name type="scientific">Nyssa sinensis</name>
    <dbReference type="NCBI Taxonomy" id="561372"/>
    <lineage>
        <taxon>Eukaryota</taxon>
        <taxon>Viridiplantae</taxon>
        <taxon>Streptophyta</taxon>
        <taxon>Embryophyta</taxon>
        <taxon>Tracheophyta</taxon>
        <taxon>Spermatophyta</taxon>
        <taxon>Magnoliopsida</taxon>
        <taxon>eudicotyledons</taxon>
        <taxon>Gunneridae</taxon>
        <taxon>Pentapetalae</taxon>
        <taxon>asterids</taxon>
        <taxon>Cornales</taxon>
        <taxon>Nyssaceae</taxon>
        <taxon>Nyssa</taxon>
    </lineage>
</organism>